<gene>
    <name evidence="6" type="ORF">G6F51_002149</name>
</gene>
<accession>A0A9P6YKL0</accession>
<dbReference type="PANTHER" id="PTHR23235:SF120">
    <property type="entry name" value="KRUPPEL-LIKE FACTOR 15"/>
    <property type="match status" value="1"/>
</dbReference>
<dbReference type="InterPro" id="IPR013087">
    <property type="entry name" value="Znf_C2H2_type"/>
</dbReference>
<name>A0A9P6YKL0_RHIOR</name>
<dbReference type="OrthoDB" id="8117402at2759"/>
<dbReference type="PANTHER" id="PTHR23235">
    <property type="entry name" value="KRUEPPEL-LIKE TRANSCRIPTION FACTOR"/>
    <property type="match status" value="1"/>
</dbReference>
<dbReference type="OMA" id="RHYISCK"/>
<comment type="caution">
    <text evidence="6">The sequence shown here is derived from an EMBL/GenBank/DDBJ whole genome shotgun (WGS) entry which is preliminary data.</text>
</comment>
<organism evidence="6 7">
    <name type="scientific">Rhizopus oryzae</name>
    <name type="common">Mucormycosis agent</name>
    <name type="synonym">Rhizopus arrhizus var. delemar</name>
    <dbReference type="NCBI Taxonomy" id="64495"/>
    <lineage>
        <taxon>Eukaryota</taxon>
        <taxon>Fungi</taxon>
        <taxon>Fungi incertae sedis</taxon>
        <taxon>Mucoromycota</taxon>
        <taxon>Mucoromycotina</taxon>
        <taxon>Mucoromycetes</taxon>
        <taxon>Mucorales</taxon>
        <taxon>Mucorineae</taxon>
        <taxon>Rhizopodaceae</taxon>
        <taxon>Rhizopus</taxon>
    </lineage>
</organism>
<dbReference type="SUPFAM" id="SSF57667">
    <property type="entry name" value="beta-beta-alpha zinc fingers"/>
    <property type="match status" value="1"/>
</dbReference>
<dbReference type="PROSITE" id="PS50157">
    <property type="entry name" value="ZINC_FINGER_C2H2_2"/>
    <property type="match status" value="2"/>
</dbReference>
<evidence type="ECO:0000313" key="6">
    <source>
        <dbReference type="EMBL" id="KAG1550939.1"/>
    </source>
</evidence>
<evidence type="ECO:0000259" key="5">
    <source>
        <dbReference type="PROSITE" id="PS50157"/>
    </source>
</evidence>
<dbReference type="GO" id="GO:0000978">
    <property type="term" value="F:RNA polymerase II cis-regulatory region sequence-specific DNA binding"/>
    <property type="evidence" value="ECO:0007669"/>
    <property type="project" value="TreeGrafter"/>
</dbReference>
<sequence>MDNAAYDFSSVFEDPIFATSFDNKSYNFNEGNYLSDPSTVLQVTLSTESDLLDQDFSPVATTTPIDIPKSQSSCSYNIPLNNQNFEALLPTSYTSSVNNQDLTSYTNSLSNMSRSPFIAPDDLASWFDELAVRSPSAGSIYSTHSPLQIGSPSSPLCFSGSNTPNHFLASSPNSHILGSPLLQDPVLSTSPLAQNYNLAYLSPTLRPTLFRQKNKSPMCSPRTRFLPLTQHLSQQQAKESTTDFVTSPYLPEEDNVPVATADGFDELSDLLFGNVQDLELFPAVVLPPSSPQPQPEIKKARNNKTKRGTKIHRCPYCNHTSNRANNMREHVQIHNPNRPKPFCCKICGRAFARKHDMKRHYLSCKKYSNKSSV</sequence>
<dbReference type="AlphaFoldDB" id="A0A9P6YKL0"/>
<dbReference type="GO" id="GO:0000981">
    <property type="term" value="F:DNA-binding transcription factor activity, RNA polymerase II-specific"/>
    <property type="evidence" value="ECO:0007669"/>
    <property type="project" value="TreeGrafter"/>
</dbReference>
<dbReference type="SMART" id="SM00355">
    <property type="entry name" value="ZnF_C2H2"/>
    <property type="match status" value="2"/>
</dbReference>
<feature type="domain" description="C2H2-type" evidence="5">
    <location>
        <begin position="342"/>
        <end position="372"/>
    </location>
</feature>
<evidence type="ECO:0000313" key="7">
    <source>
        <dbReference type="Proteomes" id="UP000717996"/>
    </source>
</evidence>
<feature type="domain" description="C2H2-type" evidence="5">
    <location>
        <begin position="312"/>
        <end position="339"/>
    </location>
</feature>
<protein>
    <recommendedName>
        <fullName evidence="5">C2H2-type domain-containing protein</fullName>
    </recommendedName>
</protein>
<proteinExistence type="predicted"/>
<keyword evidence="3" id="KW-0862">Zinc</keyword>
<dbReference type="GO" id="GO:0008270">
    <property type="term" value="F:zinc ion binding"/>
    <property type="evidence" value="ECO:0007669"/>
    <property type="project" value="UniProtKB-KW"/>
</dbReference>
<reference evidence="6" key="1">
    <citation type="journal article" date="2020" name="Microb. Genom.">
        <title>Genetic diversity of clinical and environmental Mucorales isolates obtained from an investigation of mucormycosis cases among solid organ transplant recipients.</title>
        <authorList>
            <person name="Nguyen M.H."/>
            <person name="Kaul D."/>
            <person name="Muto C."/>
            <person name="Cheng S.J."/>
            <person name="Richter R.A."/>
            <person name="Bruno V.M."/>
            <person name="Liu G."/>
            <person name="Beyhan S."/>
            <person name="Sundermann A.J."/>
            <person name="Mounaud S."/>
            <person name="Pasculle A.W."/>
            <person name="Nierman W.C."/>
            <person name="Driscoll E."/>
            <person name="Cumbie R."/>
            <person name="Clancy C.J."/>
            <person name="Dupont C.L."/>
        </authorList>
    </citation>
    <scope>NUCLEOTIDE SEQUENCE</scope>
    <source>
        <strain evidence="6">GL16</strain>
    </source>
</reference>
<evidence type="ECO:0000256" key="4">
    <source>
        <dbReference type="PROSITE-ProRule" id="PRU00042"/>
    </source>
</evidence>
<evidence type="ECO:0000256" key="1">
    <source>
        <dbReference type="ARBA" id="ARBA00022723"/>
    </source>
</evidence>
<evidence type="ECO:0000256" key="3">
    <source>
        <dbReference type="ARBA" id="ARBA00022833"/>
    </source>
</evidence>
<dbReference type="EMBL" id="JAANIT010000178">
    <property type="protein sequence ID" value="KAG1550939.1"/>
    <property type="molecule type" value="Genomic_DNA"/>
</dbReference>
<keyword evidence="1" id="KW-0479">Metal-binding</keyword>
<dbReference type="Gene3D" id="3.30.160.60">
    <property type="entry name" value="Classic Zinc Finger"/>
    <property type="match status" value="1"/>
</dbReference>
<dbReference type="Proteomes" id="UP000717996">
    <property type="component" value="Unassembled WGS sequence"/>
</dbReference>
<dbReference type="InterPro" id="IPR036236">
    <property type="entry name" value="Znf_C2H2_sf"/>
</dbReference>
<evidence type="ECO:0000256" key="2">
    <source>
        <dbReference type="ARBA" id="ARBA00022771"/>
    </source>
</evidence>
<keyword evidence="2 4" id="KW-0863">Zinc-finger</keyword>